<evidence type="ECO:0000259" key="5">
    <source>
        <dbReference type="PROSITE" id="PS50865"/>
    </source>
</evidence>
<keyword evidence="2 4" id="KW-0863">Zinc-finger</keyword>
<accession>A0A2H3JFA6</accession>
<dbReference type="Gene3D" id="6.10.140.2220">
    <property type="match status" value="1"/>
</dbReference>
<dbReference type="Proteomes" id="UP000218811">
    <property type="component" value="Unassembled WGS sequence"/>
</dbReference>
<dbReference type="AlphaFoldDB" id="A0A2H3JFA6"/>
<evidence type="ECO:0000256" key="2">
    <source>
        <dbReference type="ARBA" id="ARBA00022771"/>
    </source>
</evidence>
<dbReference type="SUPFAM" id="SSF144232">
    <property type="entry name" value="HIT/MYND zinc finger-like"/>
    <property type="match status" value="1"/>
</dbReference>
<evidence type="ECO:0000256" key="4">
    <source>
        <dbReference type="PROSITE-ProRule" id="PRU00134"/>
    </source>
</evidence>
<proteinExistence type="predicted"/>
<keyword evidence="1" id="KW-0479">Metal-binding</keyword>
<dbReference type="Pfam" id="PF01753">
    <property type="entry name" value="zf-MYND"/>
    <property type="match status" value="1"/>
</dbReference>
<evidence type="ECO:0000313" key="6">
    <source>
        <dbReference type="EMBL" id="PCH40900.1"/>
    </source>
</evidence>
<evidence type="ECO:0000256" key="3">
    <source>
        <dbReference type="ARBA" id="ARBA00022833"/>
    </source>
</evidence>
<sequence>MPNLCEFCGDPATKRCSGCSKVWYCSEEDQKYHWVEHIFDCKPKSEITTAHYLALAVRRNLLPEDPQTCEDYGFDRAFTAENRSKLLGLYIGLIKYMDIPAKKIHKWRINGTLIQEIKAAFEKLPPASRGGYYPWFLQNQYVLDSSLQPPSDLAQATLAPGRRYVGLPVSLTQEQVAEIVKNWPKNKQRCYSLCMPLLSHWHPAPFMEEWLCFGFCTCTSEESEMGLGALYRQLLDRCTFEEFCVAFEASSIIALFDHHGFKPQRENFHNLEDVLSGSPHMNKSVWNLKQFVMNKDMQLIPSVNVDYGFMNCRTPDEFAELKGLYKQLFDLEYKTSFDPVELHYAAIKGKILQYASGVLKFKKGQKKLYTRLMRNPYPLAEY</sequence>
<gene>
    <name evidence="6" type="ORF">WOLCODRAFT_99517</name>
</gene>
<feature type="domain" description="MYND-type" evidence="5">
    <location>
        <begin position="5"/>
        <end position="41"/>
    </location>
</feature>
<name>A0A2H3JFA6_WOLCO</name>
<protein>
    <recommendedName>
        <fullName evidence="5">MYND-type domain-containing protein</fullName>
    </recommendedName>
</protein>
<dbReference type="OrthoDB" id="4851849at2759"/>
<reference evidence="6 7" key="1">
    <citation type="journal article" date="2012" name="Science">
        <title>The Paleozoic origin of enzymatic lignin decomposition reconstructed from 31 fungal genomes.</title>
        <authorList>
            <person name="Floudas D."/>
            <person name="Binder M."/>
            <person name="Riley R."/>
            <person name="Barry K."/>
            <person name="Blanchette R.A."/>
            <person name="Henrissat B."/>
            <person name="Martinez A.T."/>
            <person name="Otillar R."/>
            <person name="Spatafora J.W."/>
            <person name="Yadav J.S."/>
            <person name="Aerts A."/>
            <person name="Benoit I."/>
            <person name="Boyd A."/>
            <person name="Carlson A."/>
            <person name="Copeland A."/>
            <person name="Coutinho P.M."/>
            <person name="de Vries R.P."/>
            <person name="Ferreira P."/>
            <person name="Findley K."/>
            <person name="Foster B."/>
            <person name="Gaskell J."/>
            <person name="Glotzer D."/>
            <person name="Gorecki P."/>
            <person name="Heitman J."/>
            <person name="Hesse C."/>
            <person name="Hori C."/>
            <person name="Igarashi K."/>
            <person name="Jurgens J.A."/>
            <person name="Kallen N."/>
            <person name="Kersten P."/>
            <person name="Kohler A."/>
            <person name="Kuees U."/>
            <person name="Kumar T.K.A."/>
            <person name="Kuo A."/>
            <person name="LaButti K."/>
            <person name="Larrondo L.F."/>
            <person name="Lindquist E."/>
            <person name="Ling A."/>
            <person name="Lombard V."/>
            <person name="Lucas S."/>
            <person name="Lundell T."/>
            <person name="Martin R."/>
            <person name="McLaughlin D.J."/>
            <person name="Morgenstern I."/>
            <person name="Morin E."/>
            <person name="Murat C."/>
            <person name="Nagy L.G."/>
            <person name="Nolan M."/>
            <person name="Ohm R.A."/>
            <person name="Patyshakuliyeva A."/>
            <person name="Rokas A."/>
            <person name="Ruiz-Duenas F.J."/>
            <person name="Sabat G."/>
            <person name="Salamov A."/>
            <person name="Samejima M."/>
            <person name="Schmutz J."/>
            <person name="Slot J.C."/>
            <person name="St John F."/>
            <person name="Stenlid J."/>
            <person name="Sun H."/>
            <person name="Sun S."/>
            <person name="Syed K."/>
            <person name="Tsang A."/>
            <person name="Wiebenga A."/>
            <person name="Young D."/>
            <person name="Pisabarro A."/>
            <person name="Eastwood D.C."/>
            <person name="Martin F."/>
            <person name="Cullen D."/>
            <person name="Grigoriev I.V."/>
            <person name="Hibbett D.S."/>
        </authorList>
    </citation>
    <scope>NUCLEOTIDE SEQUENCE [LARGE SCALE GENOMIC DNA]</scope>
    <source>
        <strain evidence="6 7">MD-104</strain>
    </source>
</reference>
<dbReference type="GO" id="GO:0008270">
    <property type="term" value="F:zinc ion binding"/>
    <property type="evidence" value="ECO:0007669"/>
    <property type="project" value="UniProtKB-KW"/>
</dbReference>
<keyword evidence="7" id="KW-1185">Reference proteome</keyword>
<dbReference type="STRING" id="742152.A0A2H3JFA6"/>
<dbReference type="PROSITE" id="PS50865">
    <property type="entry name" value="ZF_MYND_2"/>
    <property type="match status" value="1"/>
</dbReference>
<organism evidence="6 7">
    <name type="scientific">Wolfiporia cocos (strain MD-104)</name>
    <name type="common">Brown rot fungus</name>
    <dbReference type="NCBI Taxonomy" id="742152"/>
    <lineage>
        <taxon>Eukaryota</taxon>
        <taxon>Fungi</taxon>
        <taxon>Dikarya</taxon>
        <taxon>Basidiomycota</taxon>
        <taxon>Agaricomycotina</taxon>
        <taxon>Agaricomycetes</taxon>
        <taxon>Polyporales</taxon>
        <taxon>Phaeolaceae</taxon>
        <taxon>Wolfiporia</taxon>
    </lineage>
</organism>
<dbReference type="OMA" id="FCTAHES"/>
<dbReference type="InterPro" id="IPR002893">
    <property type="entry name" value="Znf_MYND"/>
</dbReference>
<keyword evidence="3" id="KW-0862">Zinc</keyword>
<evidence type="ECO:0000313" key="7">
    <source>
        <dbReference type="Proteomes" id="UP000218811"/>
    </source>
</evidence>
<evidence type="ECO:0000256" key="1">
    <source>
        <dbReference type="ARBA" id="ARBA00022723"/>
    </source>
</evidence>
<dbReference type="EMBL" id="KB468113">
    <property type="protein sequence ID" value="PCH40900.1"/>
    <property type="molecule type" value="Genomic_DNA"/>
</dbReference>